<comment type="subcellular location">
    <subcellularLocation>
        <location evidence="1">Plastid</location>
        <location evidence="1">Chloroplast</location>
    </subcellularLocation>
</comment>
<keyword evidence="4" id="KW-0934">Plastid</keyword>
<protein>
    <recommendedName>
        <fullName evidence="7">50S ribosomal protein L19, chloroplastic</fullName>
    </recommendedName>
</protein>
<dbReference type="Proteomes" id="UP001165065">
    <property type="component" value="Unassembled WGS sequence"/>
</dbReference>
<name>A0A9W7GED3_9STRA</name>
<keyword evidence="5" id="KW-0689">Ribosomal protein</keyword>
<evidence type="ECO:0000256" key="7">
    <source>
        <dbReference type="ARBA" id="ARBA00035376"/>
    </source>
</evidence>
<dbReference type="SUPFAM" id="SSF50104">
    <property type="entry name" value="Translation proteins SH3-like domain"/>
    <property type="match status" value="1"/>
</dbReference>
<dbReference type="PANTHER" id="PTHR15680">
    <property type="entry name" value="RIBOSOMAL PROTEIN L19"/>
    <property type="match status" value="1"/>
</dbReference>
<evidence type="ECO:0000256" key="4">
    <source>
        <dbReference type="ARBA" id="ARBA00022640"/>
    </source>
</evidence>
<dbReference type="PRINTS" id="PR00061">
    <property type="entry name" value="RIBOSOMALL19"/>
</dbReference>
<keyword evidence="10" id="KW-1185">Reference proteome</keyword>
<dbReference type="InterPro" id="IPR001857">
    <property type="entry name" value="Ribosomal_bL19"/>
</dbReference>
<dbReference type="GO" id="GO:0003735">
    <property type="term" value="F:structural constituent of ribosome"/>
    <property type="evidence" value="ECO:0007669"/>
    <property type="project" value="InterPro"/>
</dbReference>
<feature type="region of interest" description="Disordered" evidence="8">
    <location>
        <begin position="74"/>
        <end position="128"/>
    </location>
</feature>
<evidence type="ECO:0000313" key="10">
    <source>
        <dbReference type="Proteomes" id="UP001165065"/>
    </source>
</evidence>
<dbReference type="Gene3D" id="2.30.30.790">
    <property type="match status" value="1"/>
</dbReference>
<dbReference type="AlphaFoldDB" id="A0A9W7GED3"/>
<dbReference type="InterPro" id="IPR008991">
    <property type="entry name" value="Translation_prot_SH3-like_sf"/>
</dbReference>
<evidence type="ECO:0000256" key="8">
    <source>
        <dbReference type="SAM" id="MobiDB-lite"/>
    </source>
</evidence>
<accession>A0A9W7GED3</accession>
<evidence type="ECO:0000256" key="5">
    <source>
        <dbReference type="ARBA" id="ARBA00022980"/>
    </source>
</evidence>
<keyword evidence="3" id="KW-0150">Chloroplast</keyword>
<evidence type="ECO:0000313" key="9">
    <source>
        <dbReference type="EMBL" id="GMI41740.1"/>
    </source>
</evidence>
<dbReference type="EMBL" id="BRYA01000156">
    <property type="protein sequence ID" value="GMI41740.1"/>
    <property type="molecule type" value="Genomic_DNA"/>
</dbReference>
<gene>
    <name evidence="9" type="ORF">TrCOL_g4555</name>
</gene>
<dbReference type="GO" id="GO:0005762">
    <property type="term" value="C:mitochondrial large ribosomal subunit"/>
    <property type="evidence" value="ECO:0007669"/>
    <property type="project" value="TreeGrafter"/>
</dbReference>
<keyword evidence="6" id="KW-0687">Ribonucleoprotein</keyword>
<evidence type="ECO:0000256" key="1">
    <source>
        <dbReference type="ARBA" id="ARBA00004229"/>
    </source>
</evidence>
<organism evidence="9 10">
    <name type="scientific">Triparma columacea</name>
    <dbReference type="NCBI Taxonomy" id="722753"/>
    <lineage>
        <taxon>Eukaryota</taxon>
        <taxon>Sar</taxon>
        <taxon>Stramenopiles</taxon>
        <taxon>Ochrophyta</taxon>
        <taxon>Bolidophyceae</taxon>
        <taxon>Parmales</taxon>
        <taxon>Triparmaceae</taxon>
        <taxon>Triparma</taxon>
    </lineage>
</organism>
<comment type="similarity">
    <text evidence="2">Belongs to the bacterial ribosomal protein bL19 family.</text>
</comment>
<sequence length="275" mass="30341">MLNLLRLRPSRCLTQFLPSSTCLTVPLCSSFSVLNISSHSFPVSAQIPSSFTSPSLAGGRSYSTGAFRPSLSLLKGVGGDSGQDSKDDDVSDGTSAEEVEIDKETEEVEEEEEEEEEEDEMVSADDDTAVPSTRLKYKTPKKRASMLLSIIKKEQEEKSKAAKPKVFDVDFAVGDSVELEYASTVDTKTRTISKVRGVLIAVRNKGIATNIVIRDIVLDEVVEREIPLHSPLVLSLKVLTKNFVKGRQKKRIKRAKLYYLRDRPDAEVRVTGSGQ</sequence>
<comment type="caution">
    <text evidence="9">The sequence shown here is derived from an EMBL/GenBank/DDBJ whole genome shotgun (WGS) entry which is preliminary data.</text>
</comment>
<evidence type="ECO:0000256" key="6">
    <source>
        <dbReference type="ARBA" id="ARBA00023274"/>
    </source>
</evidence>
<dbReference type="Pfam" id="PF01245">
    <property type="entry name" value="Ribosomal_L19"/>
    <property type="match status" value="1"/>
</dbReference>
<dbReference type="OrthoDB" id="432645at2759"/>
<proteinExistence type="inferred from homology"/>
<evidence type="ECO:0000256" key="3">
    <source>
        <dbReference type="ARBA" id="ARBA00022528"/>
    </source>
</evidence>
<feature type="compositionally biased region" description="Acidic residues" evidence="8">
    <location>
        <begin position="86"/>
        <end position="128"/>
    </location>
</feature>
<dbReference type="PANTHER" id="PTHR15680:SF9">
    <property type="entry name" value="LARGE RIBOSOMAL SUBUNIT PROTEIN BL19M"/>
    <property type="match status" value="1"/>
</dbReference>
<dbReference type="InterPro" id="IPR038657">
    <property type="entry name" value="Ribosomal_bL19_sf"/>
</dbReference>
<evidence type="ECO:0000256" key="2">
    <source>
        <dbReference type="ARBA" id="ARBA00005781"/>
    </source>
</evidence>
<reference evidence="10" key="1">
    <citation type="journal article" date="2023" name="Commun. Biol.">
        <title>Genome analysis of Parmales, the sister group of diatoms, reveals the evolutionary specialization of diatoms from phago-mixotrophs to photoautotrophs.</title>
        <authorList>
            <person name="Ban H."/>
            <person name="Sato S."/>
            <person name="Yoshikawa S."/>
            <person name="Yamada K."/>
            <person name="Nakamura Y."/>
            <person name="Ichinomiya M."/>
            <person name="Sato N."/>
            <person name="Blanc-Mathieu R."/>
            <person name="Endo H."/>
            <person name="Kuwata A."/>
            <person name="Ogata H."/>
        </authorList>
    </citation>
    <scope>NUCLEOTIDE SEQUENCE [LARGE SCALE GENOMIC DNA]</scope>
</reference>
<dbReference type="GO" id="GO:0006412">
    <property type="term" value="P:translation"/>
    <property type="evidence" value="ECO:0007669"/>
    <property type="project" value="InterPro"/>
</dbReference>
<dbReference type="GO" id="GO:0009507">
    <property type="term" value="C:chloroplast"/>
    <property type="evidence" value="ECO:0007669"/>
    <property type="project" value="UniProtKB-SubCell"/>
</dbReference>